<dbReference type="InterPro" id="IPR036544">
    <property type="entry name" value="QCR7_sf"/>
</dbReference>
<dbReference type="Proteomes" id="UP000092461">
    <property type="component" value="Unassembled WGS sequence"/>
</dbReference>
<dbReference type="AlphaFoldDB" id="A0A1B0CB78"/>
<evidence type="ECO:0000256" key="3">
    <source>
        <dbReference type="ARBA" id="ARBA00016323"/>
    </source>
</evidence>
<evidence type="ECO:0000313" key="13">
    <source>
        <dbReference type="EnsemblMetazoa" id="LLOJ001377-PA"/>
    </source>
</evidence>
<evidence type="ECO:0000256" key="6">
    <source>
        <dbReference type="ARBA" id="ARBA00022792"/>
    </source>
</evidence>
<sequence>MAQYVPRVGPRVASAFGRFVYNWSGFNQYGLYREDILYEDDDVKEAIRRLPPKVYDERNYRIIRALQLSMSKTILPKEQWTKYEEDVKYLEPYLEEVIRERKEKEAWLKEK</sequence>
<dbReference type="EMBL" id="AJWK01004881">
    <property type="status" value="NOT_ANNOTATED_CDS"/>
    <property type="molecule type" value="Genomic_DNA"/>
</dbReference>
<dbReference type="Pfam" id="PF02271">
    <property type="entry name" value="UCR_14kD"/>
    <property type="match status" value="1"/>
</dbReference>
<evidence type="ECO:0000256" key="2">
    <source>
        <dbReference type="ARBA" id="ARBA00008554"/>
    </source>
</evidence>
<dbReference type="EnsemblMetazoa" id="LLOJ001377-RA">
    <property type="protein sequence ID" value="LLOJ001377-PA"/>
    <property type="gene ID" value="LLOJ001377"/>
</dbReference>
<evidence type="ECO:0000256" key="1">
    <source>
        <dbReference type="ARBA" id="ARBA00004443"/>
    </source>
</evidence>
<keyword evidence="9 12" id="KW-0472">Membrane</keyword>
<evidence type="ECO:0000256" key="9">
    <source>
        <dbReference type="ARBA" id="ARBA00023136"/>
    </source>
</evidence>
<dbReference type="PANTHER" id="PTHR12022">
    <property type="entry name" value="UBIQUINOL-CYTOCHROME C REDUCTASE COMPLEX 14 KD PROTEIN"/>
    <property type="match status" value="1"/>
</dbReference>
<keyword evidence="14" id="KW-1185">Reference proteome</keyword>
<dbReference type="PIRSF" id="PIRSF000022">
    <property type="entry name" value="Bc1_14K"/>
    <property type="match status" value="1"/>
</dbReference>
<dbReference type="VEuPathDB" id="VectorBase:LLOJ001377"/>
<dbReference type="GeneID" id="129795754"/>
<reference evidence="13" key="1">
    <citation type="submission" date="2020-05" db="UniProtKB">
        <authorList>
            <consortium name="EnsemblMetazoa"/>
        </authorList>
    </citation>
    <scope>IDENTIFICATION</scope>
    <source>
        <strain evidence="13">Jacobina</strain>
    </source>
</reference>
<evidence type="ECO:0000256" key="4">
    <source>
        <dbReference type="ARBA" id="ARBA00022448"/>
    </source>
</evidence>
<dbReference type="GO" id="GO:0006122">
    <property type="term" value="P:mitochondrial electron transport, ubiquinol to cytochrome c"/>
    <property type="evidence" value="ECO:0007669"/>
    <property type="project" value="InterPro"/>
</dbReference>
<protein>
    <recommendedName>
        <fullName evidence="3 12">Cytochrome b-c1 complex subunit 7</fullName>
    </recommendedName>
</protein>
<dbReference type="Gene3D" id="1.10.1090.10">
    <property type="entry name" value="Cytochrome b-c1 complex subunit 7"/>
    <property type="match status" value="1"/>
</dbReference>
<accession>A0A1B0CB78</accession>
<evidence type="ECO:0000256" key="7">
    <source>
        <dbReference type="ARBA" id="ARBA00022982"/>
    </source>
</evidence>
<comment type="subunit">
    <text evidence="10">Component of the ubiquinol-cytochrome c oxidoreductase (cytochrome b-c1 complex, complex III, CIII), a multisubunit enzyme composed of 3 respiratory subunits cytochrome b, cytochrome c1 and Rieske protein, 2 core protein subunits, and additional low-molecular weight protein subunits. The complex exists as an obligatory dimer and forms supercomplexes (SCs) in the inner mitochondrial membrane with cytochrome c oxidase (complex IV, CIV).</text>
</comment>
<name>A0A1B0CB78_LUTLO</name>
<dbReference type="KEGG" id="lll:129795754"/>
<comment type="function">
    <text evidence="12">Component of the ubiquinol-cytochrome c oxidoreductase, a multisubunit transmembrane complex that is part of the mitochondrial electron transport chain which drives oxidative phosphorylation.</text>
</comment>
<evidence type="ECO:0000313" key="14">
    <source>
        <dbReference type="Proteomes" id="UP000092461"/>
    </source>
</evidence>
<dbReference type="VEuPathDB" id="VectorBase:LLONM1_011632"/>
<keyword evidence="6 12" id="KW-0999">Mitochondrion inner membrane</keyword>
<evidence type="ECO:0000256" key="5">
    <source>
        <dbReference type="ARBA" id="ARBA00022660"/>
    </source>
</evidence>
<organism evidence="13 14">
    <name type="scientific">Lutzomyia longipalpis</name>
    <name type="common">Sand fly</name>
    <dbReference type="NCBI Taxonomy" id="7200"/>
    <lineage>
        <taxon>Eukaryota</taxon>
        <taxon>Metazoa</taxon>
        <taxon>Ecdysozoa</taxon>
        <taxon>Arthropoda</taxon>
        <taxon>Hexapoda</taxon>
        <taxon>Insecta</taxon>
        <taxon>Pterygota</taxon>
        <taxon>Neoptera</taxon>
        <taxon>Endopterygota</taxon>
        <taxon>Diptera</taxon>
        <taxon>Nematocera</taxon>
        <taxon>Psychodoidea</taxon>
        <taxon>Psychodidae</taxon>
        <taxon>Lutzomyia</taxon>
        <taxon>Lutzomyia</taxon>
    </lineage>
</organism>
<dbReference type="GO" id="GO:0005743">
    <property type="term" value="C:mitochondrial inner membrane"/>
    <property type="evidence" value="ECO:0007669"/>
    <property type="project" value="UniProtKB-SubCell"/>
</dbReference>
<keyword evidence="4 12" id="KW-0813">Transport</keyword>
<dbReference type="SUPFAM" id="SSF81524">
    <property type="entry name" value="14 kDa protein of cytochrome bc1 complex (Ubiquinol-cytochrome c reductase)"/>
    <property type="match status" value="1"/>
</dbReference>
<dbReference type="PANTHER" id="PTHR12022:SF0">
    <property type="entry name" value="CYTOCHROME B-C1 COMPLEX SUBUNIT 7"/>
    <property type="match status" value="1"/>
</dbReference>
<dbReference type="GO" id="GO:0045275">
    <property type="term" value="C:respiratory chain complex III"/>
    <property type="evidence" value="ECO:0007669"/>
    <property type="project" value="InterPro"/>
</dbReference>
<keyword evidence="7 12" id="KW-0249">Electron transport</keyword>
<proteinExistence type="inferred from homology"/>
<comment type="subunit">
    <text evidence="11">Component of the ubiquinol-cytochrome c oxidoreductase (cytochrome b-c1 complex, complex III, CIII), a multisubunit enzyme composed of 11 subunits. The complex is composed of 3 respiratory subunits cytochrome b, cytochrome c1 and Rieske protein UQCRFS1, 2 core protein subunits UQCRC1/QCR1 and UQCRC2/QCR2, and 6 low-molecular weight protein subunits UQCRH/QCR6, UQCRB/QCR7, UQCRQ/QCR8, UQCR10/QCR9, UQCR11/QCR10 and subunit 9, the cleavage product of Rieske protein UQCRFS1. The complex exists as an obligatory dimer and forms supercomplexes (SCs) in the inner mitochondrial membrane with NADH-ubiquinone oxidoreductase (complex I, CI) and cytochrome c oxidase (complex IV, CIV), resulting in different assemblies (supercomplex SCI(1)III(2)IV(1) and megacomplex MCI(2)III(2)IV(2)).</text>
</comment>
<dbReference type="FunFam" id="1.10.1090.10:FF:000001">
    <property type="entry name" value="Cytochrome b-c1 complex subunit 7"/>
    <property type="match status" value="1"/>
</dbReference>
<dbReference type="InterPro" id="IPR003197">
    <property type="entry name" value="QCR7"/>
</dbReference>
<dbReference type="OrthoDB" id="425749at2759"/>
<evidence type="ECO:0000256" key="10">
    <source>
        <dbReference type="ARBA" id="ARBA00038521"/>
    </source>
</evidence>
<evidence type="ECO:0000256" key="12">
    <source>
        <dbReference type="PIRNR" id="PIRNR000022"/>
    </source>
</evidence>
<keyword evidence="5 12" id="KW-0679">Respiratory chain</keyword>
<comment type="subcellular location">
    <subcellularLocation>
        <location evidence="1">Mitochondrion inner membrane</location>
        <topology evidence="1">Peripheral membrane protein</topology>
        <orientation evidence="1">Matrix side</orientation>
    </subcellularLocation>
</comment>
<comment type="similarity">
    <text evidence="2 12">Belongs to the UQCRB/QCR7 family.</text>
</comment>
<evidence type="ECO:0000256" key="11">
    <source>
        <dbReference type="ARBA" id="ARBA00046393"/>
    </source>
</evidence>
<evidence type="ECO:0000256" key="8">
    <source>
        <dbReference type="ARBA" id="ARBA00023128"/>
    </source>
</evidence>
<keyword evidence="8 12" id="KW-0496">Mitochondrion</keyword>
<dbReference type="RefSeq" id="XP_055693211.1">
    <property type="nucleotide sequence ID" value="XM_055837236.1"/>
</dbReference>